<dbReference type="GO" id="GO:0004731">
    <property type="term" value="F:purine-nucleoside phosphorylase activity"/>
    <property type="evidence" value="ECO:0007669"/>
    <property type="project" value="TreeGrafter"/>
</dbReference>
<evidence type="ECO:0000256" key="2">
    <source>
        <dbReference type="ARBA" id="ARBA00021980"/>
    </source>
</evidence>
<evidence type="ECO:0000256" key="1">
    <source>
        <dbReference type="ARBA" id="ARBA00011888"/>
    </source>
</evidence>
<dbReference type="PANTHER" id="PTHR43691:SF11">
    <property type="entry name" value="FI09636P-RELATED"/>
    <property type="match status" value="1"/>
</dbReference>
<dbReference type="GO" id="GO:0004850">
    <property type="term" value="F:uridine phosphorylase activity"/>
    <property type="evidence" value="ECO:0007669"/>
    <property type="project" value="UniProtKB-EC"/>
</dbReference>
<accession>A0AAE3KTS4</accession>
<comment type="catalytic activity">
    <reaction evidence="3">
        <text>uridine + phosphate = alpha-D-ribose 1-phosphate + uracil</text>
        <dbReference type="Rhea" id="RHEA:24388"/>
        <dbReference type="ChEBI" id="CHEBI:16704"/>
        <dbReference type="ChEBI" id="CHEBI:17568"/>
        <dbReference type="ChEBI" id="CHEBI:43474"/>
        <dbReference type="ChEBI" id="CHEBI:57720"/>
        <dbReference type="EC" id="2.4.2.3"/>
    </reaction>
</comment>
<dbReference type="AlphaFoldDB" id="A0AAE3KTS4"/>
<dbReference type="Pfam" id="PF01048">
    <property type="entry name" value="PNP_UDP_1"/>
    <property type="match status" value="1"/>
</dbReference>
<dbReference type="InterPro" id="IPR000845">
    <property type="entry name" value="Nucleoside_phosphorylase_d"/>
</dbReference>
<reference evidence="5 6" key="1">
    <citation type="submission" date="2018-11" db="EMBL/GenBank/DDBJ databases">
        <title>Novel bacteria species description.</title>
        <authorList>
            <person name="Han J.-H."/>
        </authorList>
    </citation>
    <scope>NUCLEOTIDE SEQUENCE [LARGE SCALE GENOMIC DNA]</scope>
    <source>
        <strain evidence="5 6">KCTC23259</strain>
    </source>
</reference>
<protein>
    <recommendedName>
        <fullName evidence="2">Uridine phosphorylase</fullName>
        <ecNumber evidence="1">2.4.2.3</ecNumber>
    </recommendedName>
</protein>
<dbReference type="RefSeq" id="WP_255038471.1">
    <property type="nucleotide sequence ID" value="NZ_RJUF01000176.1"/>
</dbReference>
<dbReference type="EMBL" id="RJUF01000176">
    <property type="protein sequence ID" value="MCP9764782.1"/>
    <property type="molecule type" value="Genomic_DNA"/>
</dbReference>
<dbReference type="Proteomes" id="UP001204144">
    <property type="component" value="Unassembled WGS sequence"/>
</dbReference>
<dbReference type="Gene3D" id="3.40.50.1580">
    <property type="entry name" value="Nucleoside phosphorylase domain"/>
    <property type="match status" value="1"/>
</dbReference>
<organism evidence="5 6">
    <name type="scientific">Lacihabitans soyangensis</name>
    <dbReference type="NCBI Taxonomy" id="869394"/>
    <lineage>
        <taxon>Bacteria</taxon>
        <taxon>Pseudomonadati</taxon>
        <taxon>Bacteroidota</taxon>
        <taxon>Cytophagia</taxon>
        <taxon>Cytophagales</taxon>
        <taxon>Leadbetterellaceae</taxon>
        <taxon>Lacihabitans</taxon>
    </lineage>
</organism>
<feature type="domain" description="Nucleoside phosphorylase" evidence="4">
    <location>
        <begin position="32"/>
        <end position="274"/>
    </location>
</feature>
<dbReference type="EC" id="2.4.2.3" evidence="1"/>
<dbReference type="CDD" id="cd00436">
    <property type="entry name" value="UP_TbUP-like"/>
    <property type="match status" value="1"/>
</dbReference>
<evidence type="ECO:0000256" key="3">
    <source>
        <dbReference type="ARBA" id="ARBA00048447"/>
    </source>
</evidence>
<comment type="caution">
    <text evidence="5">The sequence shown here is derived from an EMBL/GenBank/DDBJ whole genome shotgun (WGS) entry which is preliminary data.</text>
</comment>
<dbReference type="PANTHER" id="PTHR43691">
    <property type="entry name" value="URIDINE PHOSPHORYLASE"/>
    <property type="match status" value="1"/>
</dbReference>
<keyword evidence="6" id="KW-1185">Reference proteome</keyword>
<dbReference type="GO" id="GO:0005829">
    <property type="term" value="C:cytosol"/>
    <property type="evidence" value="ECO:0007669"/>
    <property type="project" value="TreeGrafter"/>
</dbReference>
<name>A0AAE3KTS4_9BACT</name>
<gene>
    <name evidence="5" type="ORF">EGI31_17725</name>
</gene>
<evidence type="ECO:0000313" key="5">
    <source>
        <dbReference type="EMBL" id="MCP9764782.1"/>
    </source>
</evidence>
<evidence type="ECO:0000259" key="4">
    <source>
        <dbReference type="Pfam" id="PF01048"/>
    </source>
</evidence>
<dbReference type="InterPro" id="IPR035994">
    <property type="entry name" value="Nucleoside_phosphorylase_sf"/>
</dbReference>
<proteinExistence type="predicted"/>
<dbReference type="SUPFAM" id="SSF53167">
    <property type="entry name" value="Purine and uridine phosphorylases"/>
    <property type="match status" value="1"/>
</dbReference>
<evidence type="ECO:0000313" key="6">
    <source>
        <dbReference type="Proteomes" id="UP001204144"/>
    </source>
</evidence>
<dbReference type="GO" id="GO:0006152">
    <property type="term" value="P:purine nucleoside catabolic process"/>
    <property type="evidence" value="ECO:0007669"/>
    <property type="project" value="TreeGrafter"/>
</dbReference>
<sequence length="291" mass="32479">MTKTLAASELILNPDGSLYHCNLLPENLGDTVFLVGDPDRVPTVSAFFDTVDFKTQKREIVTHTGTKNGKKVTVISTGMGTDNIDIVLTELDAVVNIDLQKKQLKDTHKQLTFIRLGTSGSLQKHIPVDSFLASTHGLGMDGLLHFYKNSEAFTYNPFVEKFIEETEWSSKLSRPYLVEGDEDLIQKAKNLGFYTGITATACGFYGPQGRVLRLDVQDSLLNEKLSRFEYNGLKITNFEMETSAIFGLSKLLGHKAISINCIIANRFSGEYSKDYKKSVQIMIEKVLNSFI</sequence>